<dbReference type="NCBIfam" id="TIGR02669">
    <property type="entry name" value="SpoIID_LytB"/>
    <property type="match status" value="1"/>
</dbReference>
<feature type="chain" id="PRO_5021780306" evidence="1">
    <location>
        <begin position="43"/>
        <end position="709"/>
    </location>
</feature>
<dbReference type="RefSeq" id="WP_141849882.1">
    <property type="nucleotide sequence ID" value="NZ_BAAAPR010000012.1"/>
</dbReference>
<accession>A0A542E5X2</accession>
<evidence type="ECO:0000313" key="4">
    <source>
        <dbReference type="Proteomes" id="UP000317893"/>
    </source>
</evidence>
<organism evidence="3 4">
    <name type="scientific">Lapillicoccus jejuensis</name>
    <dbReference type="NCBI Taxonomy" id="402171"/>
    <lineage>
        <taxon>Bacteria</taxon>
        <taxon>Bacillati</taxon>
        <taxon>Actinomycetota</taxon>
        <taxon>Actinomycetes</taxon>
        <taxon>Micrococcales</taxon>
        <taxon>Intrasporangiaceae</taxon>
        <taxon>Lapillicoccus</taxon>
    </lineage>
</organism>
<dbReference type="AlphaFoldDB" id="A0A542E5X2"/>
<dbReference type="InterPro" id="IPR013486">
    <property type="entry name" value="SpoIID/LytB"/>
</dbReference>
<name>A0A542E5X2_9MICO</name>
<keyword evidence="4" id="KW-1185">Reference proteome</keyword>
<dbReference type="InterPro" id="IPR013693">
    <property type="entry name" value="SpoIID/LytB_N"/>
</dbReference>
<sequence>MPALPTRTGRRMPSPRRPVVGTAALLCASLLTVLPAASGAAAALPAATPGALPAAAPTAVATATAAPSITVTGKGFGHGHGMSQWGAYGAATQGVTWQQIVTHYYPGTTLTPIGNPTIRVNVSSDLGQVAFGAAAGLRVTYGAAHTTLMGLPTTAADGSAVSAFVVASVGSGYAQLKYLSAKGAWTAWGPASPQVNITNASTGVVNAWGTVSGRVGAIPGELRGVVLSGRVVPVAAIPMEQYLRGVVPHESPASWPGAALGAQAVAARSYAAWQMAHPQSSAYDICDSTACQVYQARGYYGSTDAAIAATAGSALRYQGQPAFTQFSASTGGWNSAGGTPYLVAQPDPWDATAANPNDSWSTTVSASTMQARWPSIGTFQGLQVLSRDGAGTWGGRITSASVRGTAGSVTVSGDTLQAALGLRSTYFTTSGQRPDILGVSWSGGAGYAVGLRTVLGSSSYVQAGPVVTAALGGIDLTQWRFLPGRRTDGTHPDLIAVRTSGSSTGRMEVTTFTSASGYRTPTRAVTPFPAFTADASITVVAGANPGDVCLVVVGGTASRRTELHCLGVGTGYTGWTVHAATALSAGVALRASTFLVVPGTGDLVWVAQGAPTGSGQTELHRMTAASGWGGWGEHRVLPLGYTSSTSARFLLLPSGSSTPDLAFVPVSGTGSGRVEVHTLTGSSGYSAFDLHVATPIAAASYPGFTPLLG</sequence>
<feature type="domain" description="Sporulation stage II protein D amidase enhancer LytB N-terminal" evidence="2">
    <location>
        <begin position="231"/>
        <end position="317"/>
    </location>
</feature>
<dbReference type="GO" id="GO:0030435">
    <property type="term" value="P:sporulation resulting in formation of a cellular spore"/>
    <property type="evidence" value="ECO:0007669"/>
    <property type="project" value="InterPro"/>
</dbReference>
<gene>
    <name evidence="3" type="ORF">FB458_3823</name>
</gene>
<dbReference type="OrthoDB" id="9773852at2"/>
<dbReference type="Pfam" id="PF08486">
    <property type="entry name" value="SpoIID"/>
    <property type="match status" value="1"/>
</dbReference>
<dbReference type="EMBL" id="VFMN01000001">
    <property type="protein sequence ID" value="TQJ10694.1"/>
    <property type="molecule type" value="Genomic_DNA"/>
</dbReference>
<dbReference type="Proteomes" id="UP000317893">
    <property type="component" value="Unassembled WGS sequence"/>
</dbReference>
<evidence type="ECO:0000259" key="2">
    <source>
        <dbReference type="Pfam" id="PF08486"/>
    </source>
</evidence>
<proteinExistence type="predicted"/>
<feature type="signal peptide" evidence="1">
    <location>
        <begin position="1"/>
        <end position="42"/>
    </location>
</feature>
<evidence type="ECO:0000256" key="1">
    <source>
        <dbReference type="SAM" id="SignalP"/>
    </source>
</evidence>
<reference evidence="3 4" key="1">
    <citation type="submission" date="2019-06" db="EMBL/GenBank/DDBJ databases">
        <title>Sequencing the genomes of 1000 actinobacteria strains.</title>
        <authorList>
            <person name="Klenk H.-P."/>
        </authorList>
    </citation>
    <scope>NUCLEOTIDE SEQUENCE [LARGE SCALE GENOMIC DNA]</scope>
    <source>
        <strain evidence="3 4">DSM 18607</strain>
    </source>
</reference>
<comment type="caution">
    <text evidence="3">The sequence shown here is derived from an EMBL/GenBank/DDBJ whole genome shotgun (WGS) entry which is preliminary data.</text>
</comment>
<keyword evidence="1" id="KW-0732">Signal</keyword>
<protein>
    <submittedName>
        <fullName evidence="3">SpoIID/LytB domain protein</fullName>
    </submittedName>
</protein>
<evidence type="ECO:0000313" key="3">
    <source>
        <dbReference type="EMBL" id="TQJ10694.1"/>
    </source>
</evidence>